<dbReference type="EMBL" id="QAYC01000014">
    <property type="protein sequence ID" value="PTW45292.1"/>
    <property type="molecule type" value="Genomic_DNA"/>
</dbReference>
<dbReference type="AlphaFoldDB" id="A0A8E3APJ7"/>
<evidence type="ECO:0000313" key="3">
    <source>
        <dbReference type="Proteomes" id="UP000244037"/>
    </source>
</evidence>
<name>A0A8E3APJ7_9RHOB</name>
<keyword evidence="1" id="KW-0472">Membrane</keyword>
<gene>
    <name evidence="2" type="ORF">C8N38_114106</name>
</gene>
<dbReference type="Proteomes" id="UP000244037">
    <property type="component" value="Unassembled WGS sequence"/>
</dbReference>
<accession>A0A8E3APJ7</accession>
<reference evidence="2 3" key="1">
    <citation type="submission" date="2018-04" db="EMBL/GenBank/DDBJ databases">
        <title>Genomic Encyclopedia of Archaeal and Bacterial Type Strains, Phase II (KMG-II): from individual species to whole genera.</title>
        <authorList>
            <person name="Goeker M."/>
        </authorList>
    </citation>
    <scope>NUCLEOTIDE SEQUENCE [LARGE SCALE GENOMIC DNA]</scope>
    <source>
        <strain evidence="2 3">DSM 19783</strain>
    </source>
</reference>
<protein>
    <submittedName>
        <fullName evidence="2">Uncharacterized protein</fullName>
    </submittedName>
</protein>
<keyword evidence="3" id="KW-1185">Reference proteome</keyword>
<organism evidence="2 3">
    <name type="scientific">Rhodovulum kholense</name>
    <dbReference type="NCBI Taxonomy" id="453584"/>
    <lineage>
        <taxon>Bacteria</taxon>
        <taxon>Pseudomonadati</taxon>
        <taxon>Pseudomonadota</taxon>
        <taxon>Alphaproteobacteria</taxon>
        <taxon>Rhodobacterales</taxon>
        <taxon>Paracoccaceae</taxon>
        <taxon>Rhodovulum</taxon>
    </lineage>
</organism>
<feature type="transmembrane region" description="Helical" evidence="1">
    <location>
        <begin position="12"/>
        <end position="31"/>
    </location>
</feature>
<sequence>MDGLIIDIMEMGGTFLLVVAIAAISIDQHILRTRKRLRIIYNEPLSIPSALEVASEFYSIKGLTARGVALIVAERSLILFALPVGVYLLAETLNPEVSIYSLTDMLRSDLGVATIFAIIAATFFSIWQTSTFIKLARDSKSLASSAFILLGDVFLSLKIGVFTLAAFVSCYLFLTAYFLKPPEDTKYGSAVVTTEASLFGNNVVAVSAYPTGHPVLTIQSTEKIPLSSVISLFLGHAEYEEVEVEPISLSEGEKYLGFDASYLDGATHYRRILQVRQSPPQA</sequence>
<keyword evidence="1" id="KW-0812">Transmembrane</keyword>
<feature type="transmembrane region" description="Helical" evidence="1">
    <location>
        <begin position="110"/>
        <end position="127"/>
    </location>
</feature>
<feature type="transmembrane region" description="Helical" evidence="1">
    <location>
        <begin position="68"/>
        <end position="90"/>
    </location>
</feature>
<keyword evidence="1" id="KW-1133">Transmembrane helix</keyword>
<evidence type="ECO:0000313" key="2">
    <source>
        <dbReference type="EMBL" id="PTW45292.1"/>
    </source>
</evidence>
<proteinExistence type="predicted"/>
<feature type="transmembrane region" description="Helical" evidence="1">
    <location>
        <begin position="147"/>
        <end position="174"/>
    </location>
</feature>
<evidence type="ECO:0000256" key="1">
    <source>
        <dbReference type="SAM" id="Phobius"/>
    </source>
</evidence>
<comment type="caution">
    <text evidence="2">The sequence shown here is derived from an EMBL/GenBank/DDBJ whole genome shotgun (WGS) entry which is preliminary data.</text>
</comment>